<keyword evidence="2" id="KW-0812">Transmembrane</keyword>
<feature type="compositionally biased region" description="Low complexity" evidence="1">
    <location>
        <begin position="379"/>
        <end position="388"/>
    </location>
</feature>
<dbReference type="AlphaFoldDB" id="A0AA39PTR2"/>
<comment type="caution">
    <text evidence="3">The sequence shown here is derived from an EMBL/GenBank/DDBJ whole genome shotgun (WGS) entry which is preliminary data.</text>
</comment>
<organism evidence="3 4">
    <name type="scientific">Armillaria luteobubalina</name>
    <dbReference type="NCBI Taxonomy" id="153913"/>
    <lineage>
        <taxon>Eukaryota</taxon>
        <taxon>Fungi</taxon>
        <taxon>Dikarya</taxon>
        <taxon>Basidiomycota</taxon>
        <taxon>Agaricomycotina</taxon>
        <taxon>Agaricomycetes</taxon>
        <taxon>Agaricomycetidae</taxon>
        <taxon>Agaricales</taxon>
        <taxon>Marasmiineae</taxon>
        <taxon>Physalacriaceae</taxon>
        <taxon>Armillaria</taxon>
    </lineage>
</organism>
<gene>
    <name evidence="3" type="ORF">EDD18DRAFT_1359521</name>
</gene>
<evidence type="ECO:0000256" key="2">
    <source>
        <dbReference type="SAM" id="Phobius"/>
    </source>
</evidence>
<protein>
    <recommendedName>
        <fullName evidence="5">Transmembrane protein</fullName>
    </recommendedName>
</protein>
<feature type="transmembrane region" description="Helical" evidence="2">
    <location>
        <begin position="286"/>
        <end position="306"/>
    </location>
</feature>
<dbReference type="EMBL" id="JAUEPU010000038">
    <property type="protein sequence ID" value="KAK0489636.1"/>
    <property type="molecule type" value="Genomic_DNA"/>
</dbReference>
<sequence>MFNTTIDDWSPLITYSPAGYWAQSFYADFWEIVHENIESGASASFTFNGTGIHIFGVTSKRVGGSYTVNLDGMIPTVVDATALSASPRENQWVLFNITGLQQTHHTVTVTNADASIYIDYICWWWTLGSGESEKELPPEKNEDTDSQFFWHPADAWKNPPSNHSQFYNETRQQRHQSITLSQVHSNTRIRLGDLRSLPGDAVFIFGTSGPQHGNYTVWLDGMSSWTFSANRNTYETNVTLFQANNLGNGVHTLSLVNGDGGGLLEIDYALSYTDPSLAPPDSSQQGGAAAAIAVASVTFITLLLLLRRNKTLWTRLESGYMVQSQYDWQYPSTRSLNPVSTGRNASVFAENTNDIEARNVTLQSNHHHRPLMSETQLVPNIPNNIRPPSSAQRSLQPTRLADVRRPEPVRSSTILTASTLVAENGSHVSNTRAMKVGATFPVR</sequence>
<keyword evidence="4" id="KW-1185">Reference proteome</keyword>
<accession>A0AA39PTR2</accession>
<proteinExistence type="predicted"/>
<keyword evidence="2" id="KW-0472">Membrane</keyword>
<evidence type="ECO:0008006" key="5">
    <source>
        <dbReference type="Google" id="ProtNLM"/>
    </source>
</evidence>
<reference evidence="3" key="1">
    <citation type="submission" date="2023-06" db="EMBL/GenBank/DDBJ databases">
        <authorList>
            <consortium name="Lawrence Berkeley National Laboratory"/>
            <person name="Ahrendt S."/>
            <person name="Sahu N."/>
            <person name="Indic B."/>
            <person name="Wong-Bajracharya J."/>
            <person name="Merenyi Z."/>
            <person name="Ke H.-M."/>
            <person name="Monk M."/>
            <person name="Kocsube S."/>
            <person name="Drula E."/>
            <person name="Lipzen A."/>
            <person name="Balint B."/>
            <person name="Henrissat B."/>
            <person name="Andreopoulos B."/>
            <person name="Martin F.M."/>
            <person name="Harder C.B."/>
            <person name="Rigling D."/>
            <person name="Ford K.L."/>
            <person name="Foster G.D."/>
            <person name="Pangilinan J."/>
            <person name="Papanicolaou A."/>
            <person name="Barry K."/>
            <person name="LaButti K."/>
            <person name="Viragh M."/>
            <person name="Koriabine M."/>
            <person name="Yan M."/>
            <person name="Riley R."/>
            <person name="Champramary S."/>
            <person name="Plett K.L."/>
            <person name="Tsai I.J."/>
            <person name="Slot J."/>
            <person name="Sipos G."/>
            <person name="Plett J."/>
            <person name="Nagy L.G."/>
            <person name="Grigoriev I.V."/>
        </authorList>
    </citation>
    <scope>NUCLEOTIDE SEQUENCE</scope>
    <source>
        <strain evidence="3">HWK02</strain>
    </source>
</reference>
<feature type="region of interest" description="Disordered" evidence="1">
    <location>
        <begin position="378"/>
        <end position="409"/>
    </location>
</feature>
<keyword evidence="2" id="KW-1133">Transmembrane helix</keyword>
<evidence type="ECO:0000313" key="3">
    <source>
        <dbReference type="EMBL" id="KAK0489636.1"/>
    </source>
</evidence>
<evidence type="ECO:0000313" key="4">
    <source>
        <dbReference type="Proteomes" id="UP001175228"/>
    </source>
</evidence>
<name>A0AA39PTR2_9AGAR</name>
<dbReference type="Gene3D" id="2.60.120.260">
    <property type="entry name" value="Galactose-binding domain-like"/>
    <property type="match status" value="2"/>
</dbReference>
<evidence type="ECO:0000256" key="1">
    <source>
        <dbReference type="SAM" id="MobiDB-lite"/>
    </source>
</evidence>
<dbReference type="Proteomes" id="UP001175228">
    <property type="component" value="Unassembled WGS sequence"/>
</dbReference>